<accession>A0A0C2W714</accession>
<evidence type="ECO:0000256" key="1">
    <source>
        <dbReference type="SAM" id="MobiDB-lite"/>
    </source>
</evidence>
<proteinExistence type="predicted"/>
<dbReference type="InParanoid" id="A0A0C2W714"/>
<dbReference type="AlphaFoldDB" id="A0A0C2W714"/>
<sequence length="222" mass="25732">MNNTGIKRRKLTDFFSIESREEKEDRMARSWDNLRVEHDKQARQAALEESKRVEQVREGNRLRKQKQRAKEKEQKMANSEANPKNQKLLRAFDDVDDKSESLAEMSRLGHQFREAMKKKRKPQGCKSTHSSDGTLNAIRTHWKNPLIWPHIEAAVARAGWPWSPHEICKKAVNINPQMFQGLTKQVVGCWIDWESCEKGIFKWKDNVLKDVSSGHTPGGQST</sequence>
<dbReference type="OrthoDB" id="3257623at2759"/>
<name>A0A0C2W714_AMAMK</name>
<dbReference type="HOGENOM" id="CLU_1245058_0_0_1"/>
<organism evidence="2 3">
    <name type="scientific">Amanita muscaria (strain Koide BX008)</name>
    <dbReference type="NCBI Taxonomy" id="946122"/>
    <lineage>
        <taxon>Eukaryota</taxon>
        <taxon>Fungi</taxon>
        <taxon>Dikarya</taxon>
        <taxon>Basidiomycota</taxon>
        <taxon>Agaricomycotina</taxon>
        <taxon>Agaricomycetes</taxon>
        <taxon>Agaricomycetidae</taxon>
        <taxon>Agaricales</taxon>
        <taxon>Pluteineae</taxon>
        <taxon>Amanitaceae</taxon>
        <taxon>Amanita</taxon>
    </lineage>
</organism>
<gene>
    <name evidence="2" type="ORF">M378DRAFT_181809</name>
</gene>
<dbReference type="EMBL" id="KN818391">
    <property type="protein sequence ID" value="KIL56937.1"/>
    <property type="molecule type" value="Genomic_DNA"/>
</dbReference>
<keyword evidence="3" id="KW-1185">Reference proteome</keyword>
<feature type="region of interest" description="Disordered" evidence="1">
    <location>
        <begin position="42"/>
        <end position="84"/>
    </location>
</feature>
<protein>
    <submittedName>
        <fullName evidence="2">Uncharacterized protein</fullName>
    </submittedName>
</protein>
<dbReference type="Proteomes" id="UP000054549">
    <property type="component" value="Unassembled WGS sequence"/>
</dbReference>
<evidence type="ECO:0000313" key="3">
    <source>
        <dbReference type="Proteomes" id="UP000054549"/>
    </source>
</evidence>
<evidence type="ECO:0000313" key="2">
    <source>
        <dbReference type="EMBL" id="KIL56937.1"/>
    </source>
</evidence>
<reference evidence="2 3" key="1">
    <citation type="submission" date="2014-04" db="EMBL/GenBank/DDBJ databases">
        <title>Evolutionary Origins and Diversification of the Mycorrhizal Mutualists.</title>
        <authorList>
            <consortium name="DOE Joint Genome Institute"/>
            <consortium name="Mycorrhizal Genomics Consortium"/>
            <person name="Kohler A."/>
            <person name="Kuo A."/>
            <person name="Nagy L.G."/>
            <person name="Floudas D."/>
            <person name="Copeland A."/>
            <person name="Barry K.W."/>
            <person name="Cichocki N."/>
            <person name="Veneault-Fourrey C."/>
            <person name="LaButti K."/>
            <person name="Lindquist E.A."/>
            <person name="Lipzen A."/>
            <person name="Lundell T."/>
            <person name="Morin E."/>
            <person name="Murat C."/>
            <person name="Riley R."/>
            <person name="Ohm R."/>
            <person name="Sun H."/>
            <person name="Tunlid A."/>
            <person name="Henrissat B."/>
            <person name="Grigoriev I.V."/>
            <person name="Hibbett D.S."/>
            <person name="Martin F."/>
        </authorList>
    </citation>
    <scope>NUCLEOTIDE SEQUENCE [LARGE SCALE GENOMIC DNA]</scope>
    <source>
        <strain evidence="2 3">Koide BX008</strain>
    </source>
</reference>
<feature type="compositionally biased region" description="Basic and acidic residues" evidence="1">
    <location>
        <begin position="42"/>
        <end position="61"/>
    </location>
</feature>